<evidence type="ECO:0000313" key="1">
    <source>
        <dbReference type="EMBL" id="EFC38922.1"/>
    </source>
</evidence>
<proteinExistence type="predicted"/>
<dbReference type="VEuPathDB" id="AmoebaDB:NAEGRDRAFT_52686"/>
<dbReference type="InParanoid" id="D2VVY1"/>
<protein>
    <submittedName>
        <fullName evidence="1">Predicted protein</fullName>
    </submittedName>
</protein>
<evidence type="ECO:0000313" key="2">
    <source>
        <dbReference type="Proteomes" id="UP000006671"/>
    </source>
</evidence>
<sequence length="749" mass="85167">MGNFFPSVTLEPQQKTELESKLKRKIDSVGAYPVRSPKKKVHTKSETKKYLPSDILQFFDIPLVNREIACRNLMDSLIEQKSSANHGLLPILSQHYGSGKTRLLREFRQALKERNDLEQFTCCESETSSAVANNIMQAVLVDMPLNRATLTNSIEKDLQFPLGGISRLFLLRLKTSIEEHAAISKDPLVSKTMNVLRYVGACTYNHVSDLSFEEKDIITELSFCSDWMQFLQFYSRNRLYPILILIDEASYLEYHYKDGHVSFVYLWEKVIKPTMGSSSPGIYFVACGTSSTLTKLGRGLLRNETKLISPTNAIHITLEMLKEEHIMEIFEKVIISKDGKLNVRQFTSIFCNIGNNYEYFCKTVFWFTMGVPRLVLYVLSSLTRHVKSNGPLDFSTRGKIDDVFNNFEAGPELSLVKTAKEIFPFNECTSTKDNLSRFRSILTMGVLRFPIPVTEEFLTEIDLIHDLNVAVETPTINIDGKPTVMIKMFIPRFTLIKAAKQESLQHLSVLASLPSNYYRYIDKVDLLEQLFHDTILTRVLVTIKFSNATRWQNIHSIFSHSQFLTDKKVEREHELFMTTSVLGPPAPKSKSPGFLISVPEGNSIIGIACKTNMFSSIFSLKMLQDEIDKASLLEKNITLFVFARQLTAELVQSCKDLGYLKLTEGKWSFGSGLSCSKLTTPPTGVWAKGLKFIEKTINVYKNMEVIILGNDLFSSFFTKEDIELLTEISTAKTYPKMGLVENWVQSLIQ</sequence>
<dbReference type="AlphaFoldDB" id="D2VVY1"/>
<dbReference type="GeneID" id="8850834"/>
<organism evidence="2">
    <name type="scientific">Naegleria gruberi</name>
    <name type="common">Amoeba</name>
    <dbReference type="NCBI Taxonomy" id="5762"/>
    <lineage>
        <taxon>Eukaryota</taxon>
        <taxon>Discoba</taxon>
        <taxon>Heterolobosea</taxon>
        <taxon>Tetramitia</taxon>
        <taxon>Eutetramitia</taxon>
        <taxon>Vahlkampfiidae</taxon>
        <taxon>Naegleria</taxon>
    </lineage>
</organism>
<dbReference type="Proteomes" id="UP000006671">
    <property type="component" value="Unassembled WGS sequence"/>
</dbReference>
<accession>D2VVY1</accession>
<name>D2VVY1_NAEGR</name>
<dbReference type="RefSeq" id="XP_002671666.1">
    <property type="nucleotide sequence ID" value="XM_002671620.1"/>
</dbReference>
<reference evidence="1 2" key="1">
    <citation type="journal article" date="2010" name="Cell">
        <title>The genome of Naegleria gruberi illuminates early eukaryotic versatility.</title>
        <authorList>
            <person name="Fritz-Laylin L.K."/>
            <person name="Prochnik S.E."/>
            <person name="Ginger M.L."/>
            <person name="Dacks J.B."/>
            <person name="Carpenter M.L."/>
            <person name="Field M.C."/>
            <person name="Kuo A."/>
            <person name="Paredez A."/>
            <person name="Chapman J."/>
            <person name="Pham J."/>
            <person name="Shu S."/>
            <person name="Neupane R."/>
            <person name="Cipriano M."/>
            <person name="Mancuso J."/>
            <person name="Tu H."/>
            <person name="Salamov A."/>
            <person name="Lindquist E."/>
            <person name="Shapiro H."/>
            <person name="Lucas S."/>
            <person name="Grigoriev I.V."/>
            <person name="Cande W.Z."/>
            <person name="Fulton C."/>
            <person name="Rokhsar D.S."/>
            <person name="Dawson S.C."/>
        </authorList>
    </citation>
    <scope>NUCLEOTIDE SEQUENCE [LARGE SCALE GENOMIC DNA]</scope>
    <source>
        <strain evidence="1 2">NEG-M</strain>
    </source>
</reference>
<keyword evidence="2" id="KW-1185">Reference proteome</keyword>
<gene>
    <name evidence="1" type="ORF">NAEGRDRAFT_52686</name>
</gene>
<dbReference type="KEGG" id="ngr:NAEGRDRAFT_52686"/>
<dbReference type="EMBL" id="GG738903">
    <property type="protein sequence ID" value="EFC38922.1"/>
    <property type="molecule type" value="Genomic_DNA"/>
</dbReference>
<dbReference type="InterPro" id="IPR027417">
    <property type="entry name" value="P-loop_NTPase"/>
</dbReference>
<dbReference type="SUPFAM" id="SSF52540">
    <property type="entry name" value="P-loop containing nucleoside triphosphate hydrolases"/>
    <property type="match status" value="1"/>
</dbReference>